<dbReference type="Gene3D" id="3.30.160.60">
    <property type="entry name" value="Classic Zinc Finger"/>
    <property type="match status" value="2"/>
</dbReference>
<feature type="domain" description="C2H2-type" evidence="2">
    <location>
        <begin position="109"/>
        <end position="137"/>
    </location>
</feature>
<dbReference type="SMART" id="SM00355">
    <property type="entry name" value="ZnF_C2H2"/>
    <property type="match status" value="4"/>
</dbReference>
<dbReference type="PROSITE" id="PS50157">
    <property type="entry name" value="ZINC_FINGER_C2H2_2"/>
    <property type="match status" value="1"/>
</dbReference>
<dbReference type="AlphaFoldDB" id="A0AAV7II33"/>
<proteinExistence type="predicted"/>
<gene>
    <name evidence="3" type="ORF">KQX54_003772</name>
</gene>
<keyword evidence="1" id="KW-0862">Zinc</keyword>
<evidence type="ECO:0000259" key="2">
    <source>
        <dbReference type="PROSITE" id="PS50157"/>
    </source>
</evidence>
<evidence type="ECO:0000313" key="4">
    <source>
        <dbReference type="Proteomes" id="UP000826195"/>
    </source>
</evidence>
<reference evidence="3 4" key="1">
    <citation type="journal article" date="2021" name="J. Hered.">
        <title>A chromosome-level genome assembly of the parasitoid wasp, Cotesia glomerata (Hymenoptera: Braconidae).</title>
        <authorList>
            <person name="Pinto B.J."/>
            <person name="Weis J.J."/>
            <person name="Gamble T."/>
            <person name="Ode P.J."/>
            <person name="Paul R."/>
            <person name="Zaspel J.M."/>
        </authorList>
    </citation>
    <scope>NUCLEOTIDE SEQUENCE [LARGE SCALE GENOMIC DNA]</scope>
    <source>
        <strain evidence="3">CgM1</strain>
    </source>
</reference>
<organism evidence="3 4">
    <name type="scientific">Cotesia glomerata</name>
    <name type="common">Lepidopteran parasitic wasp</name>
    <name type="synonym">Apanteles glomeratus</name>
    <dbReference type="NCBI Taxonomy" id="32391"/>
    <lineage>
        <taxon>Eukaryota</taxon>
        <taxon>Metazoa</taxon>
        <taxon>Ecdysozoa</taxon>
        <taxon>Arthropoda</taxon>
        <taxon>Hexapoda</taxon>
        <taxon>Insecta</taxon>
        <taxon>Pterygota</taxon>
        <taxon>Neoptera</taxon>
        <taxon>Endopterygota</taxon>
        <taxon>Hymenoptera</taxon>
        <taxon>Apocrita</taxon>
        <taxon>Ichneumonoidea</taxon>
        <taxon>Braconidae</taxon>
        <taxon>Microgastrinae</taxon>
        <taxon>Cotesia</taxon>
    </lineage>
</organism>
<dbReference type="GO" id="GO:0008270">
    <property type="term" value="F:zinc ion binding"/>
    <property type="evidence" value="ECO:0007669"/>
    <property type="project" value="UniProtKB-KW"/>
</dbReference>
<keyword evidence="4" id="KW-1185">Reference proteome</keyword>
<sequence length="220" mass="26524">MDIIFGLKIFQRSKPRILKDFTLKKEQLPEEHIKFPIQIFSEKEVQKVPKEEMPQEFLIIAENKNQKEMELNLPRKKIVCPNKNCHCWFVDQKSLDYHLKHYCNLPKRFKCTQCEFKARFPSEIKIHTRRTHRKQKIPDKRPLPNILARKGFLLCTNGNCKEKFKNSYYLNLHLKYDCGKNGRFKCEYCEFQSSAERILKNHWLEEHPHLEYCIIAVDQV</sequence>
<evidence type="ECO:0000256" key="1">
    <source>
        <dbReference type="PROSITE-ProRule" id="PRU00042"/>
    </source>
</evidence>
<protein>
    <recommendedName>
        <fullName evidence="2">C2H2-type domain-containing protein</fullName>
    </recommendedName>
</protein>
<keyword evidence="1" id="KW-0479">Metal-binding</keyword>
<dbReference type="EMBL" id="JAHXZJ010001119">
    <property type="protein sequence ID" value="KAH0553728.1"/>
    <property type="molecule type" value="Genomic_DNA"/>
</dbReference>
<dbReference type="Proteomes" id="UP000826195">
    <property type="component" value="Unassembled WGS sequence"/>
</dbReference>
<name>A0AAV7II33_COTGL</name>
<accession>A0AAV7II33</accession>
<comment type="caution">
    <text evidence="3">The sequence shown here is derived from an EMBL/GenBank/DDBJ whole genome shotgun (WGS) entry which is preliminary data.</text>
</comment>
<dbReference type="InterPro" id="IPR013087">
    <property type="entry name" value="Znf_C2H2_type"/>
</dbReference>
<evidence type="ECO:0000313" key="3">
    <source>
        <dbReference type="EMBL" id="KAH0553728.1"/>
    </source>
</evidence>
<keyword evidence="1" id="KW-0863">Zinc-finger</keyword>